<dbReference type="InterPro" id="IPR002060">
    <property type="entry name" value="Squ/phyt_synthse"/>
</dbReference>
<dbReference type="InterPro" id="IPR008949">
    <property type="entry name" value="Isoprenoid_synthase_dom_sf"/>
</dbReference>
<reference evidence="1 2" key="1">
    <citation type="submission" date="2016-11" db="EMBL/GenBank/DDBJ databases">
        <authorList>
            <person name="Jaros S."/>
            <person name="Januszkiewicz K."/>
            <person name="Wedrychowicz H."/>
        </authorList>
    </citation>
    <scope>NUCLEOTIDE SEQUENCE [LARGE SCALE GENOMIC DNA]</scope>
    <source>
        <strain evidence="1 2">DSM 44666</strain>
    </source>
</reference>
<dbReference type="PANTHER" id="PTHR11626">
    <property type="entry name" value="FARNESYL-DIPHOSPHATE FARNESYLTRANSFERASE"/>
    <property type="match status" value="1"/>
</dbReference>
<dbReference type="GO" id="GO:0045338">
    <property type="term" value="P:farnesyl diphosphate metabolic process"/>
    <property type="evidence" value="ECO:0007669"/>
    <property type="project" value="InterPro"/>
</dbReference>
<evidence type="ECO:0000313" key="1">
    <source>
        <dbReference type="EMBL" id="SHE93622.1"/>
    </source>
</evidence>
<dbReference type="SUPFAM" id="SSF48576">
    <property type="entry name" value="Terpenoid synthases"/>
    <property type="match status" value="1"/>
</dbReference>
<protein>
    <submittedName>
        <fullName evidence="1">Farnesyl-diphosphate farnesyltransferase</fullName>
    </submittedName>
</protein>
<gene>
    <name evidence="1" type="ORF">SAMN05444392_10534</name>
</gene>
<accession>A0A1M4XK77</accession>
<dbReference type="AlphaFoldDB" id="A0A1M4XK77"/>
<name>A0A1M4XK77_9BACL</name>
<dbReference type="STRING" id="112248.SAMN05444392_10534"/>
<dbReference type="Pfam" id="PF00494">
    <property type="entry name" value="SQS_PSY"/>
    <property type="match status" value="1"/>
</dbReference>
<dbReference type="Proteomes" id="UP000184476">
    <property type="component" value="Unassembled WGS sequence"/>
</dbReference>
<dbReference type="GO" id="GO:0051996">
    <property type="term" value="F:squalene synthase [NAD(P)H] activity"/>
    <property type="evidence" value="ECO:0007669"/>
    <property type="project" value="InterPro"/>
</dbReference>
<dbReference type="EMBL" id="FQVL01000005">
    <property type="protein sequence ID" value="SHE93622.1"/>
    <property type="molecule type" value="Genomic_DNA"/>
</dbReference>
<dbReference type="RefSeq" id="WP_073154661.1">
    <property type="nucleotide sequence ID" value="NZ_FQVL01000005.1"/>
</dbReference>
<organism evidence="1 2">
    <name type="scientific">Seinonella peptonophila</name>
    <dbReference type="NCBI Taxonomy" id="112248"/>
    <lineage>
        <taxon>Bacteria</taxon>
        <taxon>Bacillati</taxon>
        <taxon>Bacillota</taxon>
        <taxon>Bacilli</taxon>
        <taxon>Bacillales</taxon>
        <taxon>Thermoactinomycetaceae</taxon>
        <taxon>Seinonella</taxon>
    </lineage>
</organism>
<dbReference type="PANTHER" id="PTHR11626:SF2">
    <property type="entry name" value="SQUALENE SYNTHASE"/>
    <property type="match status" value="1"/>
</dbReference>
<keyword evidence="2" id="KW-1185">Reference proteome</keyword>
<evidence type="ECO:0000313" key="2">
    <source>
        <dbReference type="Proteomes" id="UP000184476"/>
    </source>
</evidence>
<dbReference type="Gene3D" id="1.10.600.10">
    <property type="entry name" value="Farnesyl Diphosphate Synthase"/>
    <property type="match status" value="1"/>
</dbReference>
<proteinExistence type="predicted"/>
<sequence>MIEANSPLYNDAMKTLAATSRTFFIPIDRLPNGLKEAVASAYLCMRAIDEIEDDPSLPASHKTSLLEKISSILVRPFMASDWNYLFRDYHSLLPEVTLRINDWAKLSPSPIAQNIFHATAVMAKGMAVWVQRNWTIRTKDDLDNYTYYVAGLVGELLNEIWHWYDQTDADQELAIAFGRGLQAVNIIRNRDEDLKRGVDFFPDGWEKADMFSYARQNLEMADRYMTQISNKAIYDFCKIPVALAHGTLDIMEAGKRKLTRNAVKAIVKAVTGK</sequence>
<keyword evidence="1" id="KW-0808">Transferase</keyword>
<dbReference type="InterPro" id="IPR044844">
    <property type="entry name" value="Trans_IPPS_euk-type"/>
</dbReference>